<feature type="transmembrane region" description="Helical" evidence="1">
    <location>
        <begin position="51"/>
        <end position="70"/>
    </location>
</feature>
<dbReference type="PATRIC" id="fig|1434110.4.peg.3460"/>
<evidence type="ECO:0000256" key="1">
    <source>
        <dbReference type="SAM" id="Phobius"/>
    </source>
</evidence>
<protein>
    <submittedName>
        <fullName evidence="2">Uncharacterized protein</fullName>
    </submittedName>
</protein>
<dbReference type="EMBL" id="CP009516">
    <property type="protein sequence ID" value="AKB79164.1"/>
    <property type="molecule type" value="Genomic_DNA"/>
</dbReference>
<dbReference type="OrthoDB" id="136156at2157"/>
<dbReference type="RefSeq" id="WP_158024188.1">
    <property type="nucleotide sequence ID" value="NZ_CP009516.1"/>
</dbReference>
<keyword evidence="1" id="KW-1133">Transmembrane helix</keyword>
<name>A0A0E3SBF7_9EURY</name>
<dbReference type="GeneID" id="24831985"/>
<organism evidence="2 3">
    <name type="scientific">Methanosarcina horonobensis HB-1 = JCM 15518</name>
    <dbReference type="NCBI Taxonomy" id="1434110"/>
    <lineage>
        <taxon>Archaea</taxon>
        <taxon>Methanobacteriati</taxon>
        <taxon>Methanobacteriota</taxon>
        <taxon>Stenosarchaea group</taxon>
        <taxon>Methanomicrobia</taxon>
        <taxon>Methanosarcinales</taxon>
        <taxon>Methanosarcinaceae</taxon>
        <taxon>Methanosarcina</taxon>
    </lineage>
</organism>
<evidence type="ECO:0000313" key="2">
    <source>
        <dbReference type="EMBL" id="AKB79164.1"/>
    </source>
</evidence>
<keyword evidence="1" id="KW-0472">Membrane</keyword>
<keyword evidence="1" id="KW-0812">Transmembrane</keyword>
<dbReference type="KEGG" id="mhor:MSHOH_2681"/>
<evidence type="ECO:0000313" key="3">
    <source>
        <dbReference type="Proteomes" id="UP000033101"/>
    </source>
</evidence>
<accession>A0A0E3SBF7</accession>
<keyword evidence="3" id="KW-1185">Reference proteome</keyword>
<reference evidence="2 3" key="1">
    <citation type="submission" date="2014-07" db="EMBL/GenBank/DDBJ databases">
        <title>Methanogenic archaea and the global carbon cycle.</title>
        <authorList>
            <person name="Henriksen J.R."/>
            <person name="Luke J."/>
            <person name="Reinhart S."/>
            <person name="Benedict M.N."/>
            <person name="Youngblut N.D."/>
            <person name="Metcalf M.E."/>
            <person name="Whitaker R.J."/>
            <person name="Metcalf W.W."/>
        </authorList>
    </citation>
    <scope>NUCLEOTIDE SEQUENCE [LARGE SCALE GENOMIC DNA]</scope>
    <source>
        <strain evidence="2 3">HB-1</strain>
    </source>
</reference>
<proteinExistence type="predicted"/>
<dbReference type="AlphaFoldDB" id="A0A0E3SBF7"/>
<sequence length="78" mass="9365">MKTEAEPDFLKPYCKTASSKTRIETIKNKGGKYIIRTEDDWDKKLKPDMKYYRGWHLIVLVVLMLVNAYMEIKWLFFS</sequence>
<dbReference type="HOGENOM" id="CLU_2766035_0_0_2"/>
<dbReference type="Proteomes" id="UP000033101">
    <property type="component" value="Chromosome"/>
</dbReference>
<gene>
    <name evidence="2" type="ORF">MSHOH_2681</name>
</gene>